<name>A0A2A7UQC0_COMTR</name>
<dbReference type="EMBL" id="PDEA01000001">
    <property type="protein sequence ID" value="PEH87467.1"/>
    <property type="molecule type" value="Genomic_DNA"/>
</dbReference>
<dbReference type="SUPFAM" id="SSF48452">
    <property type="entry name" value="TPR-like"/>
    <property type="match status" value="1"/>
</dbReference>
<protein>
    <submittedName>
        <fullName evidence="4">Uncharacterized protein</fullName>
    </submittedName>
</protein>
<feature type="signal peptide" evidence="3">
    <location>
        <begin position="1"/>
        <end position="24"/>
    </location>
</feature>
<evidence type="ECO:0000256" key="1">
    <source>
        <dbReference type="PROSITE-ProRule" id="PRU00339"/>
    </source>
</evidence>
<dbReference type="InterPro" id="IPR019734">
    <property type="entry name" value="TPR_rpt"/>
</dbReference>
<dbReference type="AlphaFoldDB" id="A0A2A7UQC0"/>
<comment type="caution">
    <text evidence="4">The sequence shown here is derived from an EMBL/GenBank/DDBJ whole genome shotgun (WGS) entry which is preliminary data.</text>
</comment>
<dbReference type="PROSITE" id="PS50005">
    <property type="entry name" value="TPR"/>
    <property type="match status" value="1"/>
</dbReference>
<feature type="repeat" description="TPR" evidence="1">
    <location>
        <begin position="119"/>
        <end position="152"/>
    </location>
</feature>
<sequence>MGLYGCSTQVLGSMAAAAMASSQAADSQARAEQQADAERAGDATPMLGQETQASYLQVVAELQRKSLWYAALAHLDALEQRWGVSDTSRLLRADALRQTGQFQDSERLYRTLQSGSQAARAAHGLGLLAAAQGQYREAVAQLQAARRLSPTDALLLNDLGYALLHTPQARDARLPLMQAVQLQPAQRRILSNVAVYLLLFGKDQEAAQWMQQHQMGAPLRQQVFQQAQQLEVLQRAPEPDLPLPLPAAASIPGTTAVAQQGAPS</sequence>
<feature type="chain" id="PRO_5013106142" evidence="3">
    <location>
        <begin position="25"/>
        <end position="264"/>
    </location>
</feature>
<gene>
    <name evidence="4" type="ORF">CRM82_01485</name>
</gene>
<organism evidence="4 5">
    <name type="scientific">Comamonas terrigena</name>
    <dbReference type="NCBI Taxonomy" id="32013"/>
    <lineage>
        <taxon>Bacteria</taxon>
        <taxon>Pseudomonadati</taxon>
        <taxon>Pseudomonadota</taxon>
        <taxon>Betaproteobacteria</taxon>
        <taxon>Burkholderiales</taxon>
        <taxon>Comamonadaceae</taxon>
        <taxon>Comamonas</taxon>
    </lineage>
</organism>
<accession>A0A2A7UQC0</accession>
<evidence type="ECO:0000256" key="2">
    <source>
        <dbReference type="SAM" id="MobiDB-lite"/>
    </source>
</evidence>
<dbReference type="STRING" id="1219032.GCA_001515545_03851"/>
<feature type="compositionally biased region" description="Polar residues" evidence="2">
    <location>
        <begin position="252"/>
        <end position="264"/>
    </location>
</feature>
<proteinExistence type="predicted"/>
<evidence type="ECO:0000313" key="4">
    <source>
        <dbReference type="EMBL" id="PEH87467.1"/>
    </source>
</evidence>
<evidence type="ECO:0000313" key="5">
    <source>
        <dbReference type="Proteomes" id="UP000220246"/>
    </source>
</evidence>
<dbReference type="InterPro" id="IPR011990">
    <property type="entry name" value="TPR-like_helical_dom_sf"/>
</dbReference>
<keyword evidence="3" id="KW-0732">Signal</keyword>
<reference evidence="5" key="1">
    <citation type="submission" date="2017-09" db="EMBL/GenBank/DDBJ databases">
        <title>FDA dAtabase for Regulatory Grade micrObial Sequences (FDA-ARGOS): Supporting development and validation of Infectious Disease Dx tests.</title>
        <authorList>
            <person name="Minogue T."/>
            <person name="Wolcott M."/>
            <person name="Wasieloski L."/>
            <person name="Aguilar W."/>
            <person name="Moore D."/>
            <person name="Tallon L."/>
            <person name="Sadzewicz L."/>
            <person name="Ott S."/>
            <person name="Zhao X."/>
            <person name="Nagaraj S."/>
            <person name="Vavikolanu K."/>
            <person name="Aluvathingal J."/>
            <person name="Nadendla S."/>
            <person name="Sichtig H."/>
        </authorList>
    </citation>
    <scope>NUCLEOTIDE SEQUENCE [LARGE SCALE GENOMIC DNA]</scope>
    <source>
        <strain evidence="5">FDAARGOS_394</strain>
    </source>
</reference>
<dbReference type="Pfam" id="PF13432">
    <property type="entry name" value="TPR_16"/>
    <property type="match status" value="1"/>
</dbReference>
<keyword evidence="1" id="KW-0802">TPR repeat</keyword>
<feature type="region of interest" description="Disordered" evidence="2">
    <location>
        <begin position="241"/>
        <end position="264"/>
    </location>
</feature>
<evidence type="ECO:0000256" key="3">
    <source>
        <dbReference type="SAM" id="SignalP"/>
    </source>
</evidence>
<dbReference type="Proteomes" id="UP000220246">
    <property type="component" value="Unassembled WGS sequence"/>
</dbReference>
<dbReference type="Gene3D" id="1.25.40.10">
    <property type="entry name" value="Tetratricopeptide repeat domain"/>
    <property type="match status" value="1"/>
</dbReference>
<keyword evidence="5" id="KW-1185">Reference proteome</keyword>